<dbReference type="InterPro" id="IPR016040">
    <property type="entry name" value="NAD(P)-bd_dom"/>
</dbReference>
<evidence type="ECO:0000313" key="2">
    <source>
        <dbReference type="EMBL" id="WAL64521.1"/>
    </source>
</evidence>
<dbReference type="RefSeq" id="WP_268754741.1">
    <property type="nucleotide sequence ID" value="NZ_CP113836.1"/>
</dbReference>
<dbReference type="EMBL" id="CP113836">
    <property type="protein sequence ID" value="WAL64521.1"/>
    <property type="molecule type" value="Genomic_DNA"/>
</dbReference>
<protein>
    <submittedName>
        <fullName evidence="2">NAD(P)H-binding protein</fullName>
    </submittedName>
</protein>
<proteinExistence type="predicted"/>
<dbReference type="PANTHER" id="PTHR43162">
    <property type="match status" value="1"/>
</dbReference>
<dbReference type="Gene3D" id="3.40.50.720">
    <property type="entry name" value="NAD(P)-binding Rossmann-like Domain"/>
    <property type="match status" value="1"/>
</dbReference>
<sequence>MILVTGATGNVGRVVLDKLSAAGQDVRALIRNPARASMPPGVEAVPGDLADPASLSAALSGVDRMFLLLPPGTHPAPVVETALRSGVAHITMLGSLTAQTHPDSPVGRGTLHAEQALRDSGLGWTALRAWEFASNTLAWAPSIRDTGVVEVPHGGLPSPVIDPADIASVAATVLAQADRGGHDGKIYPLTGPEDLTVADKVGMIAAALGRELKLEDHNDAQAAAEAMWLPGVCTIEGPGVLPTVEDITGTPARSFRQWANDHVHAFR</sequence>
<dbReference type="InterPro" id="IPR051604">
    <property type="entry name" value="Ergot_Alk_Oxidoreductase"/>
</dbReference>
<dbReference type="InterPro" id="IPR036291">
    <property type="entry name" value="NAD(P)-bd_dom_sf"/>
</dbReference>
<organism evidence="2 3">
    <name type="scientific">Amycolatopsis cynarae</name>
    <dbReference type="NCBI Taxonomy" id="2995223"/>
    <lineage>
        <taxon>Bacteria</taxon>
        <taxon>Bacillati</taxon>
        <taxon>Actinomycetota</taxon>
        <taxon>Actinomycetes</taxon>
        <taxon>Pseudonocardiales</taxon>
        <taxon>Pseudonocardiaceae</taxon>
        <taxon>Amycolatopsis</taxon>
    </lineage>
</organism>
<keyword evidence="3" id="KW-1185">Reference proteome</keyword>
<dbReference type="PANTHER" id="PTHR43162:SF1">
    <property type="entry name" value="PRESTALK A DIFFERENTIATION PROTEIN A"/>
    <property type="match status" value="1"/>
</dbReference>
<name>A0ABY7AX44_9PSEU</name>
<evidence type="ECO:0000313" key="3">
    <source>
        <dbReference type="Proteomes" id="UP001163203"/>
    </source>
</evidence>
<dbReference type="Proteomes" id="UP001163203">
    <property type="component" value="Chromosome"/>
</dbReference>
<feature type="domain" description="NAD(P)-binding" evidence="1">
    <location>
        <begin position="6"/>
        <end position="176"/>
    </location>
</feature>
<dbReference type="Pfam" id="PF13460">
    <property type="entry name" value="NAD_binding_10"/>
    <property type="match status" value="1"/>
</dbReference>
<dbReference type="SUPFAM" id="SSF51735">
    <property type="entry name" value="NAD(P)-binding Rossmann-fold domains"/>
    <property type="match status" value="1"/>
</dbReference>
<evidence type="ECO:0000259" key="1">
    <source>
        <dbReference type="Pfam" id="PF13460"/>
    </source>
</evidence>
<dbReference type="Gene3D" id="3.90.25.10">
    <property type="entry name" value="UDP-galactose 4-epimerase, domain 1"/>
    <property type="match status" value="1"/>
</dbReference>
<accession>A0ABY7AX44</accession>
<gene>
    <name evidence="2" type="ORF">ORV05_26655</name>
</gene>
<reference evidence="2" key="1">
    <citation type="submission" date="2022-11" db="EMBL/GenBank/DDBJ databases">
        <authorList>
            <person name="Mo P."/>
        </authorList>
    </citation>
    <scope>NUCLEOTIDE SEQUENCE</scope>
    <source>
        <strain evidence="2">HUAS 11-8</strain>
    </source>
</reference>